<dbReference type="STRING" id="555875.SAMN04488124_2537"/>
<gene>
    <name evidence="2" type="ORF">SAMN04488124_2537</name>
</gene>
<protein>
    <submittedName>
        <fullName evidence="2">Uncharacterized protein</fullName>
    </submittedName>
</protein>
<dbReference type="Proteomes" id="UP000243250">
    <property type="component" value="Unassembled WGS sequence"/>
</dbReference>
<dbReference type="InterPro" id="IPR006311">
    <property type="entry name" value="TAT_signal"/>
</dbReference>
<sequence length="447" mass="50067">MVPQPSLTRRTLLGGVGAALGASLVGTGLFAPTWLPDAVTDELLRYYPEPADNYLWRPPVSESHADAAVERLAETVEAANRLAERVDEESLSDDQSYYFRIGRDPSGGWLGSARDASDPRERLFNATYGMQFAGEALGYLKLHFDELDAEDVVERGDRLRTAAADVHDSVRDYRVSDPRRDLAYLYSVEKYLGLVRLDSHRGGVFLGGTADAEEYDERDVAGTVGSHLQAEQRLADARHYRDQYRENLGDDARPYADQLDGALSRLTAMANDYPRRHDLQERLREEDVDQSTPLGAARWELFTLGYDDDFRFGFDDDGYRPNHRVQHVVETAWAVLARRAHEFALDELDVSPGDTGYDSGRTLKAKRRAMRTFRSVREAYDSPFAGVLAQEAASRIRAGDIGLGSRWDAAADDRPAWQDRVESTTYYLMGNGTMRELGDVLGVILAR</sequence>
<organism evidence="2 3">
    <name type="scientific">Halogeometricum limi</name>
    <dbReference type="NCBI Taxonomy" id="555875"/>
    <lineage>
        <taxon>Archaea</taxon>
        <taxon>Methanobacteriati</taxon>
        <taxon>Methanobacteriota</taxon>
        <taxon>Stenosarchaea group</taxon>
        <taxon>Halobacteria</taxon>
        <taxon>Halobacteriales</taxon>
        <taxon>Haloferacaceae</taxon>
        <taxon>Halogeometricum</taxon>
    </lineage>
</organism>
<feature type="transmembrane region" description="Helical" evidence="1">
    <location>
        <begin position="12"/>
        <end position="35"/>
    </location>
</feature>
<dbReference type="PROSITE" id="PS51318">
    <property type="entry name" value="TAT"/>
    <property type="match status" value="1"/>
</dbReference>
<accession>A0A1I6HWE4</accession>
<dbReference type="AlphaFoldDB" id="A0A1I6HWE4"/>
<name>A0A1I6HWE4_9EURY</name>
<evidence type="ECO:0000313" key="3">
    <source>
        <dbReference type="Proteomes" id="UP000243250"/>
    </source>
</evidence>
<proteinExistence type="predicted"/>
<dbReference type="RefSeq" id="WP_089881472.1">
    <property type="nucleotide sequence ID" value="NZ_FOYS01000004.1"/>
</dbReference>
<evidence type="ECO:0000313" key="2">
    <source>
        <dbReference type="EMBL" id="SFR58765.1"/>
    </source>
</evidence>
<dbReference type="EMBL" id="FOYS01000004">
    <property type="protein sequence ID" value="SFR58765.1"/>
    <property type="molecule type" value="Genomic_DNA"/>
</dbReference>
<keyword evidence="3" id="KW-1185">Reference proteome</keyword>
<keyword evidence="1" id="KW-1133">Transmembrane helix</keyword>
<dbReference type="OrthoDB" id="269065at2157"/>
<evidence type="ECO:0000256" key="1">
    <source>
        <dbReference type="SAM" id="Phobius"/>
    </source>
</evidence>
<keyword evidence="1" id="KW-0812">Transmembrane</keyword>
<keyword evidence="1" id="KW-0472">Membrane</keyword>
<reference evidence="3" key="1">
    <citation type="submission" date="2016-10" db="EMBL/GenBank/DDBJ databases">
        <authorList>
            <person name="Varghese N."/>
            <person name="Submissions S."/>
        </authorList>
    </citation>
    <scope>NUCLEOTIDE SEQUENCE [LARGE SCALE GENOMIC DNA]</scope>
    <source>
        <strain evidence="3">CGMCC 1.8711</strain>
    </source>
</reference>